<dbReference type="Proteomes" id="UP001206595">
    <property type="component" value="Unassembled WGS sequence"/>
</dbReference>
<gene>
    <name evidence="2" type="ORF">K450DRAFT_178108</name>
</gene>
<accession>A0AAD5HBW2</accession>
<reference evidence="2" key="2">
    <citation type="journal article" date="2022" name="Proc. Natl. Acad. Sci. U.S.A.">
        <title>Diploid-dominant life cycles characterize the early evolution of Fungi.</title>
        <authorList>
            <person name="Amses K.R."/>
            <person name="Simmons D.R."/>
            <person name="Longcore J.E."/>
            <person name="Mondo S.J."/>
            <person name="Seto K."/>
            <person name="Jeronimo G.H."/>
            <person name="Bonds A.E."/>
            <person name="Quandt C.A."/>
            <person name="Davis W.J."/>
            <person name="Chang Y."/>
            <person name="Federici B.A."/>
            <person name="Kuo A."/>
            <person name="LaButti K."/>
            <person name="Pangilinan J."/>
            <person name="Andreopoulos W."/>
            <person name="Tritt A."/>
            <person name="Riley R."/>
            <person name="Hundley H."/>
            <person name="Johnson J."/>
            <person name="Lipzen A."/>
            <person name="Barry K."/>
            <person name="Lang B.F."/>
            <person name="Cuomo C.A."/>
            <person name="Buchler N.E."/>
            <person name="Grigoriev I.V."/>
            <person name="Spatafora J.W."/>
            <person name="Stajich J.E."/>
            <person name="James T.Y."/>
        </authorList>
    </citation>
    <scope>NUCLEOTIDE SEQUENCE</scope>
    <source>
        <strain evidence="2">AG</strain>
    </source>
</reference>
<reference evidence="2" key="1">
    <citation type="submission" date="2021-06" db="EMBL/GenBank/DDBJ databases">
        <authorList>
            <consortium name="DOE Joint Genome Institute"/>
            <person name="Mondo S.J."/>
            <person name="Amses K.R."/>
            <person name="Simmons D.R."/>
            <person name="Longcore J.E."/>
            <person name="Seto K."/>
            <person name="Alves G.H."/>
            <person name="Bonds A.E."/>
            <person name="Quandt C.A."/>
            <person name="Davis W.J."/>
            <person name="Chang Y."/>
            <person name="Letcher P.M."/>
            <person name="Powell M.J."/>
            <person name="Kuo A."/>
            <person name="Labutti K."/>
            <person name="Pangilinan J."/>
            <person name="Andreopoulos W."/>
            <person name="Tritt A."/>
            <person name="Riley R."/>
            <person name="Hundley H."/>
            <person name="Johnson J."/>
            <person name="Lipzen A."/>
            <person name="Barry K."/>
            <person name="Berbee M.L."/>
            <person name="Buchler N.E."/>
            <person name="Grigoriev I.V."/>
            <person name="Spatafora J.W."/>
            <person name="Stajich J.E."/>
            <person name="James T.Y."/>
        </authorList>
    </citation>
    <scope>NUCLEOTIDE SEQUENCE</scope>
    <source>
        <strain evidence="2">AG</strain>
    </source>
</reference>
<dbReference type="Pfam" id="PF06985">
    <property type="entry name" value="HET"/>
    <property type="match status" value="1"/>
</dbReference>
<dbReference type="GeneID" id="75909636"/>
<protein>
    <recommendedName>
        <fullName evidence="1">Heterokaryon incompatibility domain-containing protein</fullName>
    </recommendedName>
</protein>
<dbReference type="EMBL" id="MU620943">
    <property type="protein sequence ID" value="KAI8577244.1"/>
    <property type="molecule type" value="Genomic_DNA"/>
</dbReference>
<dbReference type="RefSeq" id="XP_051442248.1">
    <property type="nucleotide sequence ID" value="XM_051584286.1"/>
</dbReference>
<dbReference type="InterPro" id="IPR010730">
    <property type="entry name" value="HET"/>
</dbReference>
<evidence type="ECO:0000313" key="2">
    <source>
        <dbReference type="EMBL" id="KAI8577244.1"/>
    </source>
</evidence>
<organism evidence="2 3">
    <name type="scientific">Umbelopsis ramanniana AG</name>
    <dbReference type="NCBI Taxonomy" id="1314678"/>
    <lineage>
        <taxon>Eukaryota</taxon>
        <taxon>Fungi</taxon>
        <taxon>Fungi incertae sedis</taxon>
        <taxon>Mucoromycota</taxon>
        <taxon>Mucoromycotina</taxon>
        <taxon>Umbelopsidomycetes</taxon>
        <taxon>Umbelopsidales</taxon>
        <taxon>Umbelopsidaceae</taxon>
        <taxon>Umbelopsis</taxon>
    </lineage>
</organism>
<feature type="non-terminal residue" evidence="2">
    <location>
        <position position="276"/>
    </location>
</feature>
<comment type="caution">
    <text evidence="2">The sequence shown here is derived from an EMBL/GenBank/DDBJ whole genome shotgun (WGS) entry which is preliminary data.</text>
</comment>
<sequence>MKISPSLDWQVLNRIKCECSSDFLHRPLSPVGAAKAVGITVWKNHDQENEERLPRVWDLLEDKFVYDHSVRDTVFITHRWDTHNGEIEHVNISSKAKDISQESKKLERIKRVLEKHSRYVWIDTICIDKTNLSELDRTIRSMYNWYADCKAVVLDSGTLLKTWRERGWCLQEGAAAGVLYGMYNDELVSIQDLASKQKMTLCQLDLSLYYRPGNAAEILTRMKRRKTTQIEDMAYALTGIFSIHMTLAYGERQKALQRLLYELASQKGDLSCLSFA</sequence>
<evidence type="ECO:0000313" key="3">
    <source>
        <dbReference type="Proteomes" id="UP001206595"/>
    </source>
</evidence>
<dbReference type="PANTHER" id="PTHR10622">
    <property type="entry name" value="HET DOMAIN-CONTAINING PROTEIN"/>
    <property type="match status" value="1"/>
</dbReference>
<evidence type="ECO:0000259" key="1">
    <source>
        <dbReference type="Pfam" id="PF06985"/>
    </source>
</evidence>
<proteinExistence type="predicted"/>
<dbReference type="AlphaFoldDB" id="A0AAD5HBW2"/>
<name>A0AAD5HBW2_UMBRA</name>
<feature type="domain" description="Heterokaryon incompatibility" evidence="1">
    <location>
        <begin position="78"/>
        <end position="155"/>
    </location>
</feature>
<dbReference type="PANTHER" id="PTHR10622:SF12">
    <property type="entry name" value="HET DOMAIN-CONTAINING PROTEIN"/>
    <property type="match status" value="1"/>
</dbReference>
<keyword evidence="3" id="KW-1185">Reference proteome</keyword>